<comment type="subcellular location">
    <subcellularLocation>
        <location evidence="2">Cytoplasm</location>
    </subcellularLocation>
</comment>
<dbReference type="GO" id="GO:0043531">
    <property type="term" value="F:ADP binding"/>
    <property type="evidence" value="ECO:0007669"/>
    <property type="project" value="InterPro"/>
</dbReference>
<evidence type="ECO:0000256" key="2">
    <source>
        <dbReference type="ARBA" id="ARBA00004496"/>
    </source>
</evidence>
<dbReference type="InterPro" id="IPR055414">
    <property type="entry name" value="LRR_R13L4/SHOC2-like"/>
</dbReference>
<evidence type="ECO:0000313" key="14">
    <source>
        <dbReference type="EMBL" id="KAH6825829.1"/>
    </source>
</evidence>
<keyword evidence="10" id="KW-0067">ATP-binding</keyword>
<evidence type="ECO:0000256" key="8">
    <source>
        <dbReference type="ARBA" id="ARBA00022741"/>
    </source>
</evidence>
<evidence type="ECO:0008006" key="16">
    <source>
        <dbReference type="Google" id="ProtNLM"/>
    </source>
</evidence>
<dbReference type="EMBL" id="SDAM02000170">
    <property type="protein sequence ID" value="KAH6825829.1"/>
    <property type="molecule type" value="Genomic_DNA"/>
</dbReference>
<dbReference type="GO" id="GO:0005737">
    <property type="term" value="C:cytoplasm"/>
    <property type="evidence" value="ECO:0007669"/>
    <property type="project" value="UniProtKB-SubCell"/>
</dbReference>
<dbReference type="GO" id="GO:0009626">
    <property type="term" value="P:plant-type hypersensitive response"/>
    <property type="evidence" value="ECO:0007669"/>
    <property type="project" value="UniProtKB-KW"/>
</dbReference>
<evidence type="ECO:0000256" key="4">
    <source>
        <dbReference type="ARBA" id="ARBA00022490"/>
    </source>
</evidence>
<keyword evidence="5" id="KW-0433">Leucine-rich repeat</keyword>
<evidence type="ECO:0000259" key="11">
    <source>
        <dbReference type="Pfam" id="PF00931"/>
    </source>
</evidence>
<evidence type="ECO:0000259" key="13">
    <source>
        <dbReference type="Pfam" id="PF23598"/>
    </source>
</evidence>
<dbReference type="PANTHER" id="PTHR23155:SF1152">
    <property type="entry name" value="AAA+ ATPASE DOMAIN-CONTAINING PROTEIN"/>
    <property type="match status" value="1"/>
</dbReference>
<accession>A0AAD4J2N6</accession>
<feature type="domain" description="NB-ARC" evidence="11">
    <location>
        <begin position="135"/>
        <end position="301"/>
    </location>
</feature>
<dbReference type="InterPro" id="IPR044974">
    <property type="entry name" value="Disease_R_plants"/>
</dbReference>
<evidence type="ECO:0000256" key="9">
    <source>
        <dbReference type="ARBA" id="ARBA00022821"/>
    </source>
</evidence>
<gene>
    <name evidence="14" type="ORF">C2S53_008034</name>
</gene>
<evidence type="ECO:0000256" key="1">
    <source>
        <dbReference type="ARBA" id="ARBA00002074"/>
    </source>
</evidence>
<dbReference type="Gene3D" id="3.40.50.300">
    <property type="entry name" value="P-loop containing nucleotide triphosphate hydrolases"/>
    <property type="match status" value="1"/>
</dbReference>
<dbReference type="SUPFAM" id="SSF52058">
    <property type="entry name" value="L domain-like"/>
    <property type="match status" value="1"/>
</dbReference>
<evidence type="ECO:0000259" key="12">
    <source>
        <dbReference type="Pfam" id="PF23559"/>
    </source>
</evidence>
<reference evidence="14 15" key="1">
    <citation type="journal article" date="2021" name="Nat. Commun.">
        <title>Incipient diploidization of the medicinal plant Perilla within 10,000 years.</title>
        <authorList>
            <person name="Zhang Y."/>
            <person name="Shen Q."/>
            <person name="Leng L."/>
            <person name="Zhang D."/>
            <person name="Chen S."/>
            <person name="Shi Y."/>
            <person name="Ning Z."/>
            <person name="Chen S."/>
        </authorList>
    </citation>
    <scope>NUCLEOTIDE SEQUENCE [LARGE SCALE GENOMIC DNA]</scope>
    <source>
        <strain evidence="15">cv. PC099</strain>
    </source>
</reference>
<keyword evidence="8" id="KW-0547">Nucleotide-binding</keyword>
<comment type="similarity">
    <text evidence="3">Belongs to the disease resistance NB-LRR family.</text>
</comment>
<dbReference type="InterPro" id="IPR027417">
    <property type="entry name" value="P-loop_NTPase"/>
</dbReference>
<evidence type="ECO:0000256" key="7">
    <source>
        <dbReference type="ARBA" id="ARBA00022737"/>
    </source>
</evidence>
<dbReference type="Gene3D" id="1.10.8.430">
    <property type="entry name" value="Helical domain of apoptotic protease-activating factors"/>
    <property type="match status" value="1"/>
</dbReference>
<protein>
    <recommendedName>
        <fullName evidence="16">NB-ARC domain-containing protein</fullName>
    </recommendedName>
</protein>
<sequence length="853" mass="97679">MAYAAAISLKHTIDRLMIYFPMNSQIMESAYKELELLQIELKRLDDIDSCNRSVINALDAEIREAVCTLEDVMESYSQGVGDEKAVELEICSFLKTVKKLKWNYNRELKCPSSTIEEDETDNFGGNKSTTVGLSDQSEKIRNELLDWHSEYSMVSLVGMAGIGKTHLAREVYEHPLIVQGFDFTAWVSVGPTHQIKNVWVDIAAQIECKPRNLYMGKDMFALHSILKENLQGRKYLIVLDDIWSTKVCESLISWLPANGNRRRFLLTTRLEGVAEYHGSSIHQMRFLSNTESWDLLSQNLFVHKSFPPQLEKVGRKIAENCEGLPLLILAVASILCGLDKTEEYWTKVADRKTTTFSEAYEKISKVLVTSYEYLPQHLKACFLYMGVFPRSSEIFLPKLINLWTVEDFLEPNHSQTSEDFAMVCLKDIVSNSLAIVCKQSLNYIIKSCKLHSAYWHLCVKEARENKLFHVLNKLTDCFKDYMESHRRLSIQNNILFGIREARDSMATTLKARSLLCTGEDHEYPVPICLNLMSLKVLDALAIRFYEFPGEVVKLLQLRYLALTHNGKPPPSISKLQQLQCLIFRQYHNIKMLPEERLRFSTFLPEDVWNMQELRHLGIMGSNLPDPSKCAELPNLLTLDVNADSCTEEVFRSIPHLKKLGIKVELQPDAAETLSCFQHIGVLNELELLECVVVNPRLRSQVVAPPEHLSNLPWGLKELSLNGLGYPWKYMSAIGSLPNLQVLKLRCSAFQGAEWYSRIGEFEGVKYLLLEDIDLVDWTTDNVICTHYGMRRSFQQLRRLMIRHCYKLKMIPLPIGSVPTLETIEVVDCSPSIFVSYLKHPPQVVINNSSWIKS</sequence>
<dbReference type="Gene3D" id="3.80.10.10">
    <property type="entry name" value="Ribonuclease Inhibitor"/>
    <property type="match status" value="1"/>
</dbReference>
<keyword evidence="9" id="KW-0611">Plant defense</keyword>
<feature type="domain" description="Disease resistance R13L4/SHOC-2-like LRR" evidence="13">
    <location>
        <begin position="529"/>
        <end position="825"/>
    </location>
</feature>
<organism evidence="14 15">
    <name type="scientific">Perilla frutescens var. hirtella</name>
    <name type="common">Perilla citriodora</name>
    <name type="synonym">Perilla setoyensis</name>
    <dbReference type="NCBI Taxonomy" id="608512"/>
    <lineage>
        <taxon>Eukaryota</taxon>
        <taxon>Viridiplantae</taxon>
        <taxon>Streptophyta</taxon>
        <taxon>Embryophyta</taxon>
        <taxon>Tracheophyta</taxon>
        <taxon>Spermatophyta</taxon>
        <taxon>Magnoliopsida</taxon>
        <taxon>eudicotyledons</taxon>
        <taxon>Gunneridae</taxon>
        <taxon>Pentapetalae</taxon>
        <taxon>asterids</taxon>
        <taxon>lamiids</taxon>
        <taxon>Lamiales</taxon>
        <taxon>Lamiaceae</taxon>
        <taxon>Nepetoideae</taxon>
        <taxon>Elsholtzieae</taxon>
        <taxon>Perilla</taxon>
    </lineage>
</organism>
<dbReference type="InterPro" id="IPR036388">
    <property type="entry name" value="WH-like_DNA-bd_sf"/>
</dbReference>
<evidence type="ECO:0000256" key="5">
    <source>
        <dbReference type="ARBA" id="ARBA00022614"/>
    </source>
</evidence>
<dbReference type="Proteomes" id="UP001190926">
    <property type="component" value="Unassembled WGS sequence"/>
</dbReference>
<feature type="domain" description="Disease resistance protein winged helix" evidence="12">
    <location>
        <begin position="387"/>
        <end position="453"/>
    </location>
</feature>
<evidence type="ECO:0000256" key="3">
    <source>
        <dbReference type="ARBA" id="ARBA00008894"/>
    </source>
</evidence>
<keyword evidence="15" id="KW-1185">Reference proteome</keyword>
<dbReference type="InterPro" id="IPR002182">
    <property type="entry name" value="NB-ARC"/>
</dbReference>
<dbReference type="Pfam" id="PF00931">
    <property type="entry name" value="NB-ARC"/>
    <property type="match status" value="1"/>
</dbReference>
<proteinExistence type="inferred from homology"/>
<dbReference type="InterPro" id="IPR042197">
    <property type="entry name" value="Apaf_helical"/>
</dbReference>
<evidence type="ECO:0000256" key="10">
    <source>
        <dbReference type="ARBA" id="ARBA00022840"/>
    </source>
</evidence>
<keyword evidence="7" id="KW-0677">Repeat</keyword>
<evidence type="ECO:0000313" key="15">
    <source>
        <dbReference type="Proteomes" id="UP001190926"/>
    </source>
</evidence>
<dbReference type="PANTHER" id="PTHR23155">
    <property type="entry name" value="DISEASE RESISTANCE PROTEIN RP"/>
    <property type="match status" value="1"/>
</dbReference>
<dbReference type="AlphaFoldDB" id="A0AAD4J2N6"/>
<dbReference type="Gene3D" id="1.20.5.4130">
    <property type="match status" value="1"/>
</dbReference>
<dbReference type="Pfam" id="PF23559">
    <property type="entry name" value="WHD_DRP"/>
    <property type="match status" value="1"/>
</dbReference>
<comment type="caution">
    <text evidence="14">The sequence shown here is derived from an EMBL/GenBank/DDBJ whole genome shotgun (WGS) entry which is preliminary data.</text>
</comment>
<dbReference type="Gene3D" id="1.10.10.10">
    <property type="entry name" value="Winged helix-like DNA-binding domain superfamily/Winged helix DNA-binding domain"/>
    <property type="match status" value="1"/>
</dbReference>
<dbReference type="InterPro" id="IPR058922">
    <property type="entry name" value="WHD_DRP"/>
</dbReference>
<dbReference type="SUPFAM" id="SSF52540">
    <property type="entry name" value="P-loop containing nucleoside triphosphate hydrolases"/>
    <property type="match status" value="1"/>
</dbReference>
<evidence type="ECO:0000256" key="6">
    <source>
        <dbReference type="ARBA" id="ARBA00022667"/>
    </source>
</evidence>
<dbReference type="Pfam" id="PF23598">
    <property type="entry name" value="LRR_14"/>
    <property type="match status" value="1"/>
</dbReference>
<keyword evidence="6" id="KW-0381">Hypersensitive response</keyword>
<comment type="function">
    <text evidence="1">Confers resistance to late blight (Phytophthora infestans) races carrying the avirulence gene Avr1. Resistance proteins guard the plant against pathogens that contain an appropriate avirulence protein via an indirect interaction with this avirulence protein. That triggers a defense system including the hypersensitive response, which restricts the pathogen growth.</text>
</comment>
<name>A0AAD4J2N6_PERFH</name>
<dbReference type="PRINTS" id="PR00364">
    <property type="entry name" value="DISEASERSIST"/>
</dbReference>
<keyword evidence="4" id="KW-0963">Cytoplasm</keyword>
<dbReference type="InterPro" id="IPR032675">
    <property type="entry name" value="LRR_dom_sf"/>
</dbReference>